<feature type="binding site" evidence="7">
    <location>
        <position position="310"/>
    </location>
    <ligand>
        <name>substrate</name>
    </ligand>
</feature>
<feature type="binding site" evidence="7">
    <location>
        <position position="63"/>
    </location>
    <ligand>
        <name>Zn(2+)</name>
        <dbReference type="ChEBI" id="CHEBI:29105"/>
        <label>1</label>
    </ligand>
</feature>
<feature type="binding site" evidence="7">
    <location>
        <position position="180"/>
    </location>
    <ligand>
        <name>Zn(2+)</name>
        <dbReference type="ChEBI" id="CHEBI:29105"/>
        <label>2</label>
    </ligand>
</feature>
<evidence type="ECO:0000256" key="3">
    <source>
        <dbReference type="ARBA" id="ARBA00022723"/>
    </source>
</evidence>
<comment type="similarity">
    <text evidence="2 7">Belongs to the metallo-dependent hydrolases superfamily. DHOase family. Class I DHOase subfamily.</text>
</comment>
<dbReference type="InterPro" id="IPR004722">
    <property type="entry name" value="DHOase"/>
</dbReference>
<feature type="binding site" evidence="7">
    <location>
        <position position="306"/>
    </location>
    <ligand>
        <name>Zn(2+)</name>
        <dbReference type="ChEBI" id="CHEBI:29105"/>
        <label>1</label>
    </ligand>
</feature>
<accession>A0A1V5SKW5</accession>
<evidence type="ECO:0000256" key="6">
    <source>
        <dbReference type="ARBA" id="ARBA00022975"/>
    </source>
</evidence>
<dbReference type="Gene3D" id="3.20.20.140">
    <property type="entry name" value="Metal-dependent hydrolases"/>
    <property type="match status" value="1"/>
</dbReference>
<dbReference type="CDD" id="cd01317">
    <property type="entry name" value="DHOase_IIa"/>
    <property type="match status" value="1"/>
</dbReference>
<dbReference type="PANTHER" id="PTHR43668:SF2">
    <property type="entry name" value="ALLANTOINASE"/>
    <property type="match status" value="1"/>
</dbReference>
<dbReference type="Proteomes" id="UP000485569">
    <property type="component" value="Unassembled WGS sequence"/>
</dbReference>
<dbReference type="PANTHER" id="PTHR43668">
    <property type="entry name" value="ALLANTOINASE"/>
    <property type="match status" value="1"/>
</dbReference>
<dbReference type="AlphaFoldDB" id="A0A1V5SKW5"/>
<feature type="binding site" evidence="7">
    <location>
        <begin position="324"/>
        <end position="325"/>
    </location>
    <ligand>
        <name>substrate</name>
    </ligand>
</feature>
<dbReference type="GO" id="GO:0005737">
    <property type="term" value="C:cytoplasm"/>
    <property type="evidence" value="ECO:0007669"/>
    <property type="project" value="TreeGrafter"/>
</dbReference>
<dbReference type="Pfam" id="PF07969">
    <property type="entry name" value="Amidohydro_3"/>
    <property type="match status" value="1"/>
</dbReference>
<organism evidence="10">
    <name type="scientific">Candidatus Atribacter allofermentans</name>
    <dbReference type="NCBI Taxonomy" id="1852833"/>
    <lineage>
        <taxon>Bacteria</taxon>
        <taxon>Pseudomonadati</taxon>
        <taxon>Atribacterota</taxon>
        <taxon>Atribacteria</taxon>
        <taxon>Atribacterales</taxon>
        <taxon>Atribacteraceae</taxon>
        <taxon>Atribacter</taxon>
    </lineage>
</organism>
<dbReference type="InterPro" id="IPR024403">
    <property type="entry name" value="DHOase_cat"/>
</dbReference>
<comment type="pathway">
    <text evidence="7">Pyrimidine metabolism; UMP biosynthesis via de novo pathway; (S)-dihydroorotate from bicarbonate: step 3/3.</text>
</comment>
<feature type="domain" description="Amidohydrolase 3" evidence="8">
    <location>
        <begin position="338"/>
        <end position="423"/>
    </location>
</feature>
<dbReference type="HAMAP" id="MF_00220_B">
    <property type="entry name" value="PyrC_classI_B"/>
    <property type="match status" value="1"/>
</dbReference>
<dbReference type="SUPFAM" id="SSF51338">
    <property type="entry name" value="Composite domain of metallo-dependent hydrolases"/>
    <property type="match status" value="1"/>
</dbReference>
<keyword evidence="5 7" id="KW-0862">Zinc</keyword>
<sequence>MNKVLIKNGTLILPQSNRTIEADVLIDDGVIVQIEPGINDGKAERINASGYLVGPGFINLHVHFREPGEEKKEDLFSGSRAAVKGGFTSVLCMPNTRPPIDSPLLISYLLSRAREVGLVNVFSAATISLGLEGKAMTDLGLLMNAGAKVLSDDGKCVKDSRLLYLLMTYSRYFHLPIILHEEDIDIAGEGQVNEGSMAVKMGYRSLPKVAEDSMIARDLVLAHSTGATVHFTHLSTALSVKLIEWFQNQGAKVTADVTPHHLLLDDQSIIQYGSRAKVKPPLRDQTDIVALKEGIQRGVIGILASDHAPHTNEDKEGDFNEAAFGISNLEITVPLYVKALIDDQSISWLDFWKLLSFNPAQFLGLTKKGSLEIGMDADIAIIDPETHHEVKVNEFVSKGKNCPFDGWQLKGWPVTTIVNGKILMRHSKLEA</sequence>
<dbReference type="GO" id="GO:0008270">
    <property type="term" value="F:zinc ion binding"/>
    <property type="evidence" value="ECO:0007669"/>
    <property type="project" value="UniProtKB-UniRule"/>
</dbReference>
<feature type="binding site" evidence="7">
    <location>
        <position position="153"/>
    </location>
    <ligand>
        <name>Zn(2+)</name>
        <dbReference type="ChEBI" id="CHEBI:29105"/>
        <label>1</label>
    </ligand>
</feature>
<proteinExistence type="inferred from homology"/>
<evidence type="ECO:0000256" key="4">
    <source>
        <dbReference type="ARBA" id="ARBA00022801"/>
    </source>
</evidence>
<evidence type="ECO:0000256" key="5">
    <source>
        <dbReference type="ARBA" id="ARBA00022833"/>
    </source>
</evidence>
<name>A0A1V5SKW5_9BACT</name>
<dbReference type="SUPFAM" id="SSF51556">
    <property type="entry name" value="Metallo-dependent hydrolases"/>
    <property type="match status" value="1"/>
</dbReference>
<dbReference type="InterPro" id="IPR013108">
    <property type="entry name" value="Amidohydro_3"/>
</dbReference>
<keyword evidence="4 7" id="KW-0378">Hydrolase</keyword>
<evidence type="ECO:0000256" key="1">
    <source>
        <dbReference type="ARBA" id="ARBA00002368"/>
    </source>
</evidence>
<feature type="binding site" evidence="7">
    <location>
        <position position="153"/>
    </location>
    <ligand>
        <name>Zn(2+)</name>
        <dbReference type="ChEBI" id="CHEBI:29105"/>
        <label>2</label>
    </ligand>
</feature>
<protein>
    <recommendedName>
        <fullName evidence="7">Dihydroorotase</fullName>
        <shortName evidence="7">DHOase</shortName>
        <ecNumber evidence="7">3.5.2.3</ecNumber>
    </recommendedName>
</protein>
<keyword evidence="6 7" id="KW-0665">Pyrimidine biosynthesis</keyword>
<dbReference type="PROSITE" id="PS00483">
    <property type="entry name" value="DIHYDROOROTASE_2"/>
    <property type="match status" value="1"/>
</dbReference>
<feature type="active site" evidence="7">
    <location>
        <position position="306"/>
    </location>
</feature>
<comment type="catalytic activity">
    <reaction evidence="7">
        <text>(S)-dihydroorotate + H2O = N-carbamoyl-L-aspartate + H(+)</text>
        <dbReference type="Rhea" id="RHEA:24296"/>
        <dbReference type="ChEBI" id="CHEBI:15377"/>
        <dbReference type="ChEBI" id="CHEBI:15378"/>
        <dbReference type="ChEBI" id="CHEBI:30864"/>
        <dbReference type="ChEBI" id="CHEBI:32814"/>
        <dbReference type="EC" id="3.5.2.3"/>
    </reaction>
</comment>
<feature type="binding site" evidence="7">
    <location>
        <position position="233"/>
    </location>
    <ligand>
        <name>Zn(2+)</name>
        <dbReference type="ChEBI" id="CHEBI:29105"/>
        <label>2</label>
    </ligand>
</feature>
<dbReference type="InterPro" id="IPR002195">
    <property type="entry name" value="Dihydroorotase_CS"/>
</dbReference>
<dbReference type="InterPro" id="IPR032466">
    <property type="entry name" value="Metal_Hydrolase"/>
</dbReference>
<evidence type="ECO:0000256" key="2">
    <source>
        <dbReference type="ARBA" id="ARBA00010286"/>
    </source>
</evidence>
<dbReference type="EMBL" id="MWBQ01000170">
    <property type="protein sequence ID" value="OQA55196.1"/>
    <property type="molecule type" value="Genomic_DNA"/>
</dbReference>
<evidence type="ECO:0000259" key="8">
    <source>
        <dbReference type="Pfam" id="PF07969"/>
    </source>
</evidence>
<dbReference type="EC" id="3.5.2.3" evidence="7"/>
<evidence type="ECO:0000259" key="9">
    <source>
        <dbReference type="Pfam" id="PF12890"/>
    </source>
</evidence>
<feature type="binding site" evidence="7">
    <location>
        <position position="95"/>
    </location>
    <ligand>
        <name>substrate</name>
    </ligand>
</feature>
<reference evidence="10" key="1">
    <citation type="submission" date="2017-02" db="EMBL/GenBank/DDBJ databases">
        <title>Delving into the versatile metabolic prowess of the omnipresent phylum Bacteroidetes.</title>
        <authorList>
            <person name="Nobu M.K."/>
            <person name="Mei R."/>
            <person name="Narihiro T."/>
            <person name="Kuroda K."/>
            <person name="Liu W.-T."/>
        </authorList>
    </citation>
    <scope>NUCLEOTIDE SEQUENCE</scope>
    <source>
        <strain evidence="10">ADurb.Bin276</strain>
    </source>
</reference>
<feature type="binding site" evidence="7">
    <location>
        <begin position="63"/>
        <end position="65"/>
    </location>
    <ligand>
        <name>substrate</name>
    </ligand>
</feature>
<dbReference type="Pfam" id="PF12890">
    <property type="entry name" value="DHOase"/>
    <property type="match status" value="1"/>
</dbReference>
<dbReference type="UniPathway" id="UPA00070">
    <property type="reaction ID" value="UER00117"/>
</dbReference>
<dbReference type="GO" id="GO:0004038">
    <property type="term" value="F:allantoinase activity"/>
    <property type="evidence" value="ECO:0007669"/>
    <property type="project" value="TreeGrafter"/>
</dbReference>
<evidence type="ECO:0000256" key="7">
    <source>
        <dbReference type="HAMAP-Rule" id="MF_00220"/>
    </source>
</evidence>
<gene>
    <name evidence="7 10" type="primary">pyrC</name>
    <name evidence="10" type="ORF">BWY41_01726</name>
</gene>
<dbReference type="InterPro" id="IPR011059">
    <property type="entry name" value="Metal-dep_hydrolase_composite"/>
</dbReference>
<dbReference type="GO" id="GO:0006145">
    <property type="term" value="P:purine nucleobase catabolic process"/>
    <property type="evidence" value="ECO:0007669"/>
    <property type="project" value="TreeGrafter"/>
</dbReference>
<dbReference type="GO" id="GO:0004151">
    <property type="term" value="F:dihydroorotase activity"/>
    <property type="evidence" value="ECO:0007669"/>
    <property type="project" value="UniProtKB-UniRule"/>
</dbReference>
<dbReference type="Gene3D" id="2.30.40.10">
    <property type="entry name" value="Urease, subunit C, domain 1"/>
    <property type="match status" value="1"/>
</dbReference>
<dbReference type="NCBIfam" id="TIGR00857">
    <property type="entry name" value="pyrC_multi"/>
    <property type="match status" value="1"/>
</dbReference>
<comment type="caution">
    <text evidence="10">The sequence shown here is derived from an EMBL/GenBank/DDBJ whole genome shotgun (WGS) entry which is preliminary data.</text>
</comment>
<dbReference type="GO" id="GO:0044205">
    <property type="term" value="P:'de novo' UMP biosynthetic process"/>
    <property type="evidence" value="ECO:0007669"/>
    <property type="project" value="UniProtKB-UniRule"/>
</dbReference>
<comment type="function">
    <text evidence="1 7">Catalyzes the reversible cyclization of carbamoyl aspartate to dihydroorotate.</text>
</comment>
<dbReference type="InterPro" id="IPR050138">
    <property type="entry name" value="DHOase/Allantoinase_Hydrolase"/>
</dbReference>
<keyword evidence="3 7" id="KW-0479">Metal-binding</keyword>
<comment type="cofactor">
    <cofactor evidence="7">
        <name>Zn(2+)</name>
        <dbReference type="ChEBI" id="CHEBI:29105"/>
    </cofactor>
    <text evidence="7">Binds 2 Zn(2+) ions per subunit.</text>
</comment>
<evidence type="ECO:0000313" key="10">
    <source>
        <dbReference type="EMBL" id="OQA55196.1"/>
    </source>
</evidence>
<comment type="caution">
    <text evidence="7">Lacks conserved residue(s) required for the propagation of feature annotation.</text>
</comment>
<feature type="domain" description="Dihydroorotase catalytic" evidence="9">
    <location>
        <begin position="52"/>
        <end position="236"/>
    </location>
</feature>
<feature type="binding site" evidence="7">
    <location>
        <position position="61"/>
    </location>
    <ligand>
        <name>Zn(2+)</name>
        <dbReference type="ChEBI" id="CHEBI:29105"/>
        <label>1</label>
    </ligand>
</feature>